<evidence type="ECO:0000313" key="3">
    <source>
        <dbReference type="Proteomes" id="UP000828390"/>
    </source>
</evidence>
<dbReference type="Proteomes" id="UP000828390">
    <property type="component" value="Unassembled WGS sequence"/>
</dbReference>
<accession>A0A9D4JZL5</accession>
<feature type="compositionally biased region" description="Basic and acidic residues" evidence="1">
    <location>
        <begin position="29"/>
        <end position="40"/>
    </location>
</feature>
<reference evidence="2" key="1">
    <citation type="journal article" date="2019" name="bioRxiv">
        <title>The Genome of the Zebra Mussel, Dreissena polymorpha: A Resource for Invasive Species Research.</title>
        <authorList>
            <person name="McCartney M.A."/>
            <person name="Auch B."/>
            <person name="Kono T."/>
            <person name="Mallez S."/>
            <person name="Zhang Y."/>
            <person name="Obille A."/>
            <person name="Becker A."/>
            <person name="Abrahante J.E."/>
            <person name="Garbe J."/>
            <person name="Badalamenti J.P."/>
            <person name="Herman A."/>
            <person name="Mangelson H."/>
            <person name="Liachko I."/>
            <person name="Sullivan S."/>
            <person name="Sone E.D."/>
            <person name="Koren S."/>
            <person name="Silverstein K.A.T."/>
            <person name="Beckman K.B."/>
            <person name="Gohl D.M."/>
        </authorList>
    </citation>
    <scope>NUCLEOTIDE SEQUENCE</scope>
    <source>
        <strain evidence="2">Duluth1</strain>
        <tissue evidence="2">Whole animal</tissue>
    </source>
</reference>
<organism evidence="2 3">
    <name type="scientific">Dreissena polymorpha</name>
    <name type="common">Zebra mussel</name>
    <name type="synonym">Mytilus polymorpha</name>
    <dbReference type="NCBI Taxonomy" id="45954"/>
    <lineage>
        <taxon>Eukaryota</taxon>
        <taxon>Metazoa</taxon>
        <taxon>Spiralia</taxon>
        <taxon>Lophotrochozoa</taxon>
        <taxon>Mollusca</taxon>
        <taxon>Bivalvia</taxon>
        <taxon>Autobranchia</taxon>
        <taxon>Heteroconchia</taxon>
        <taxon>Euheterodonta</taxon>
        <taxon>Imparidentia</taxon>
        <taxon>Neoheterodontei</taxon>
        <taxon>Myida</taxon>
        <taxon>Dreissenoidea</taxon>
        <taxon>Dreissenidae</taxon>
        <taxon>Dreissena</taxon>
    </lineage>
</organism>
<proteinExistence type="predicted"/>
<dbReference type="AlphaFoldDB" id="A0A9D4JZL5"/>
<evidence type="ECO:0000256" key="1">
    <source>
        <dbReference type="SAM" id="MobiDB-lite"/>
    </source>
</evidence>
<protein>
    <submittedName>
        <fullName evidence="2">Uncharacterized protein</fullName>
    </submittedName>
</protein>
<dbReference type="EMBL" id="JAIWYP010000005">
    <property type="protein sequence ID" value="KAH3825993.1"/>
    <property type="molecule type" value="Genomic_DNA"/>
</dbReference>
<feature type="compositionally biased region" description="Basic and acidic residues" evidence="1">
    <location>
        <begin position="1"/>
        <end position="15"/>
    </location>
</feature>
<sequence>MNSRNQDRKTRKDMRSLGGKKKKARKQEKKKEAEKKKADEGESDTMEEDTEVRGEKRGRETATNEDLSPLPKK</sequence>
<keyword evidence="3" id="KW-1185">Reference proteome</keyword>
<gene>
    <name evidence="2" type="ORF">DPMN_127882</name>
</gene>
<feature type="compositionally biased region" description="Acidic residues" evidence="1">
    <location>
        <begin position="41"/>
        <end position="50"/>
    </location>
</feature>
<comment type="caution">
    <text evidence="2">The sequence shown here is derived from an EMBL/GenBank/DDBJ whole genome shotgun (WGS) entry which is preliminary data.</text>
</comment>
<evidence type="ECO:0000313" key="2">
    <source>
        <dbReference type="EMBL" id="KAH3825993.1"/>
    </source>
</evidence>
<feature type="region of interest" description="Disordered" evidence="1">
    <location>
        <begin position="1"/>
        <end position="73"/>
    </location>
</feature>
<feature type="compositionally biased region" description="Basic residues" evidence="1">
    <location>
        <begin position="18"/>
        <end position="28"/>
    </location>
</feature>
<reference evidence="2" key="2">
    <citation type="submission" date="2020-11" db="EMBL/GenBank/DDBJ databases">
        <authorList>
            <person name="McCartney M.A."/>
            <person name="Auch B."/>
            <person name="Kono T."/>
            <person name="Mallez S."/>
            <person name="Becker A."/>
            <person name="Gohl D.M."/>
            <person name="Silverstein K.A.T."/>
            <person name="Koren S."/>
            <person name="Bechman K.B."/>
            <person name="Herman A."/>
            <person name="Abrahante J.E."/>
            <person name="Garbe J."/>
        </authorList>
    </citation>
    <scope>NUCLEOTIDE SEQUENCE</scope>
    <source>
        <strain evidence="2">Duluth1</strain>
        <tissue evidence="2">Whole animal</tissue>
    </source>
</reference>
<name>A0A9D4JZL5_DREPO</name>
<feature type="compositionally biased region" description="Basic and acidic residues" evidence="1">
    <location>
        <begin position="51"/>
        <end position="62"/>
    </location>
</feature>